<name>D2PYG7_KRIFD</name>
<dbReference type="PANTHER" id="PTHR43194">
    <property type="entry name" value="HYDROLASE ALPHA/BETA FOLD FAMILY"/>
    <property type="match status" value="1"/>
</dbReference>
<protein>
    <submittedName>
        <fullName evidence="3">Alpha/beta hydrolase fold protein</fullName>
    </submittedName>
</protein>
<dbReference type="Pfam" id="PF12697">
    <property type="entry name" value="Abhydrolase_6"/>
    <property type="match status" value="1"/>
</dbReference>
<dbReference type="AlphaFoldDB" id="D2PYG7"/>
<dbReference type="eggNOG" id="COG0596">
    <property type="taxonomic scope" value="Bacteria"/>
</dbReference>
<reference evidence="4" key="1">
    <citation type="submission" date="2009-09" db="EMBL/GenBank/DDBJ databases">
        <title>The complete genome of Kribbella flavida DSM 17836.</title>
        <authorList>
            <consortium name="US DOE Joint Genome Institute (JGI-PGF)"/>
            <person name="Lucas S."/>
            <person name="Copeland A."/>
            <person name="Lapidus A."/>
            <person name="Glavina del Rio T."/>
            <person name="Dalin E."/>
            <person name="Tice H."/>
            <person name="Bruce D."/>
            <person name="Goodwin L."/>
            <person name="Pitluck S."/>
            <person name="Kyrpides N."/>
            <person name="Mavromatis K."/>
            <person name="Ivanova N."/>
            <person name="Saunders E."/>
            <person name="Brettin T."/>
            <person name="Detter J.C."/>
            <person name="Han C."/>
            <person name="Larimer F."/>
            <person name="Land M."/>
            <person name="Hauser L."/>
            <person name="Markowitz V."/>
            <person name="Cheng J.-F."/>
            <person name="Hugenholtz P."/>
            <person name="Woyke T."/>
            <person name="Wu D."/>
            <person name="Pukall R."/>
            <person name="Klenk H.-P."/>
            <person name="Eisen J.A."/>
        </authorList>
    </citation>
    <scope>NUCLEOTIDE SEQUENCE [LARGE SCALE GENOMIC DNA]</scope>
    <source>
        <strain evidence="4">DSM 17836 / JCM 10339 / NBRC 14399</strain>
    </source>
</reference>
<dbReference type="ESTHER" id="krifd-d2pyg7">
    <property type="family name" value="6_AlphaBeta_hydrolase"/>
</dbReference>
<accession>D2PYG7</accession>
<dbReference type="PANTHER" id="PTHR43194:SF2">
    <property type="entry name" value="PEROXISOMAL MEMBRANE PROTEIN LPX1"/>
    <property type="match status" value="1"/>
</dbReference>
<dbReference type="STRING" id="479435.Kfla_6538"/>
<dbReference type="SUPFAM" id="SSF53474">
    <property type="entry name" value="alpha/beta-Hydrolases"/>
    <property type="match status" value="1"/>
</dbReference>
<keyword evidence="4" id="KW-1185">Reference proteome</keyword>
<organism evidence="3 4">
    <name type="scientific">Kribbella flavida (strain DSM 17836 / JCM 10339 / NBRC 14399)</name>
    <dbReference type="NCBI Taxonomy" id="479435"/>
    <lineage>
        <taxon>Bacteria</taxon>
        <taxon>Bacillati</taxon>
        <taxon>Actinomycetota</taxon>
        <taxon>Actinomycetes</taxon>
        <taxon>Propionibacteriales</taxon>
        <taxon>Kribbellaceae</taxon>
        <taxon>Kribbella</taxon>
    </lineage>
</organism>
<feature type="compositionally biased region" description="Basic and acidic residues" evidence="1">
    <location>
        <begin position="273"/>
        <end position="283"/>
    </location>
</feature>
<evidence type="ECO:0000313" key="3">
    <source>
        <dbReference type="EMBL" id="ADB35535.1"/>
    </source>
</evidence>
<dbReference type="InterPro" id="IPR000073">
    <property type="entry name" value="AB_hydrolase_1"/>
</dbReference>
<reference evidence="3 4" key="2">
    <citation type="journal article" date="2010" name="Stand. Genomic Sci.">
        <title>Complete genome sequence of Kribbella flavida type strain (IFO 14399).</title>
        <authorList>
            <person name="Pukall R."/>
            <person name="Lapidus A."/>
            <person name="Glavina Del Rio T."/>
            <person name="Copeland A."/>
            <person name="Tice H."/>
            <person name="Cheng J.-F."/>
            <person name="Lucas S."/>
            <person name="Chen F."/>
            <person name="Nolan M."/>
            <person name="LaButti K."/>
            <person name="Pati A."/>
            <person name="Ivanova N."/>
            <person name="Mavrommatis K."/>
            <person name="Mikhailova N."/>
            <person name="Pitluck S."/>
            <person name="Bruce D."/>
            <person name="Goodwin L."/>
            <person name="Land M."/>
            <person name="Hauser L."/>
            <person name="Chang Y.-J."/>
            <person name="Jeffries C.D."/>
            <person name="Chen A."/>
            <person name="Palaniappan K."/>
            <person name="Chain P."/>
            <person name="Rohde M."/>
            <person name="Goeker M."/>
            <person name="Bristow J."/>
            <person name="Eisen J.A."/>
            <person name="Markowitz V."/>
            <person name="Hugenholtz P."/>
            <person name="Kyrpides N.C."/>
            <person name="Klenk H.-P."/>
            <person name="Brettin T."/>
        </authorList>
    </citation>
    <scope>NUCLEOTIDE SEQUENCE [LARGE SCALE GENOMIC DNA]</scope>
    <source>
        <strain evidence="4">DSM 17836 / JCM 10339 / NBRC 14399</strain>
    </source>
</reference>
<dbReference type="InterPro" id="IPR029058">
    <property type="entry name" value="AB_hydrolase_fold"/>
</dbReference>
<dbReference type="Proteomes" id="UP000007967">
    <property type="component" value="Chromosome"/>
</dbReference>
<dbReference type="Gene3D" id="3.40.50.1820">
    <property type="entry name" value="alpha/beta hydrolase"/>
    <property type="match status" value="1"/>
</dbReference>
<evidence type="ECO:0000313" key="4">
    <source>
        <dbReference type="Proteomes" id="UP000007967"/>
    </source>
</evidence>
<proteinExistence type="predicted"/>
<sequence length="283" mass="29580">MVPVLSSENSLTTFGTLAGEHPFETPPGPNLCATRQLRGATAAATCQPAGMTLLLLHGLGATRRVWDHWPVGDPGVLAPDLPGHGTAEPLDHYSFESIAAAVAAGLPDDAGELDVVGHSLGGVIALELASGRYGVQVAKVVALGVKVSWSDDDLARTAALAAKPVAWFDQREDAAQRYLKVSGLQGLVDPASDAVDHGLVQHDGRWRLALDPRAFGVGAPNLPRLLREAYATVTMVRGELDPMNTDAELAALHDRTVTLPGLGHNAHVQDPSALDHVDGQAAP</sequence>
<dbReference type="InterPro" id="IPR050228">
    <property type="entry name" value="Carboxylesterase_BioH"/>
</dbReference>
<dbReference type="HOGENOM" id="CLU_1123613_0_0_11"/>
<dbReference type="PRINTS" id="PR00111">
    <property type="entry name" value="ABHYDROLASE"/>
</dbReference>
<dbReference type="KEGG" id="kfl:Kfla_6538"/>
<feature type="domain" description="AB hydrolase-1" evidence="2">
    <location>
        <begin position="53"/>
        <end position="273"/>
    </location>
</feature>
<evidence type="ECO:0000259" key="2">
    <source>
        <dbReference type="Pfam" id="PF12697"/>
    </source>
</evidence>
<dbReference type="EMBL" id="CP001736">
    <property type="protein sequence ID" value="ADB35535.1"/>
    <property type="molecule type" value="Genomic_DNA"/>
</dbReference>
<keyword evidence="3" id="KW-0378">Hydrolase</keyword>
<gene>
    <name evidence="3" type="ordered locus">Kfla_6538</name>
</gene>
<dbReference type="GO" id="GO:0016787">
    <property type="term" value="F:hydrolase activity"/>
    <property type="evidence" value="ECO:0007669"/>
    <property type="project" value="UniProtKB-KW"/>
</dbReference>
<feature type="region of interest" description="Disordered" evidence="1">
    <location>
        <begin position="263"/>
        <end position="283"/>
    </location>
</feature>
<evidence type="ECO:0000256" key="1">
    <source>
        <dbReference type="SAM" id="MobiDB-lite"/>
    </source>
</evidence>